<organism evidence="10">
    <name type="scientific">Selaginella remotifolia</name>
    <name type="common">Spikemoss</name>
    <dbReference type="NCBI Taxonomy" id="137170"/>
    <lineage>
        <taxon>Eukaryota</taxon>
        <taxon>Viridiplantae</taxon>
        <taxon>Streptophyta</taxon>
        <taxon>Embryophyta</taxon>
        <taxon>Tracheophyta</taxon>
        <taxon>Lycopodiopsida</taxon>
        <taxon>Selaginellales</taxon>
        <taxon>Selaginellaceae</taxon>
        <taxon>Selaginella</taxon>
    </lineage>
</organism>
<dbReference type="GO" id="GO:0016020">
    <property type="term" value="C:membrane"/>
    <property type="evidence" value="ECO:0007669"/>
    <property type="project" value="UniProtKB-SubCell"/>
</dbReference>
<geneLocation type="chloroplast" evidence="10"/>
<dbReference type="NCBIfam" id="TIGR01972">
    <property type="entry name" value="NDH_I_M"/>
    <property type="match status" value="1"/>
</dbReference>
<proteinExistence type="inferred from homology"/>
<name>A0A482CI09_SELRE</name>
<dbReference type="AlphaFoldDB" id="A0A482CI09"/>
<dbReference type="InterPro" id="IPR010227">
    <property type="entry name" value="NADH_Q_OxRdtase_chainM/4"/>
</dbReference>
<dbReference type="PRINTS" id="PR01437">
    <property type="entry name" value="NUOXDRDTASE4"/>
</dbReference>
<keyword evidence="4" id="KW-1278">Translocase</keyword>
<dbReference type="GO" id="GO:0003954">
    <property type="term" value="F:NADH dehydrogenase activity"/>
    <property type="evidence" value="ECO:0007669"/>
    <property type="project" value="TreeGrafter"/>
</dbReference>
<comment type="similarity">
    <text evidence="2">Belongs to the complex I subunit 4 family.</text>
</comment>
<dbReference type="GO" id="GO:0015990">
    <property type="term" value="P:electron transport coupled proton transport"/>
    <property type="evidence" value="ECO:0007669"/>
    <property type="project" value="TreeGrafter"/>
</dbReference>
<evidence type="ECO:0000256" key="3">
    <source>
        <dbReference type="ARBA" id="ARBA00022692"/>
    </source>
</evidence>
<dbReference type="Pfam" id="PF00361">
    <property type="entry name" value="Proton_antipo_M"/>
    <property type="match status" value="1"/>
</dbReference>
<evidence type="ECO:0000313" key="10">
    <source>
        <dbReference type="EMBL" id="QBL76303.1"/>
    </source>
</evidence>
<accession>A0A482CI09</accession>
<dbReference type="GO" id="GO:0042773">
    <property type="term" value="P:ATP synthesis coupled electron transport"/>
    <property type="evidence" value="ECO:0007669"/>
    <property type="project" value="InterPro"/>
</dbReference>
<keyword evidence="5 8" id="KW-1133">Transmembrane helix</keyword>
<dbReference type="EMBL" id="MH598535">
    <property type="protein sequence ID" value="QBL76303.1"/>
    <property type="molecule type" value="Genomic_DNA"/>
</dbReference>
<keyword evidence="7 8" id="KW-0472">Membrane</keyword>
<keyword evidence="3 8" id="KW-0812">Transmembrane</keyword>
<comment type="subcellular location">
    <subcellularLocation>
        <location evidence="1">Membrane</location>
        <topology evidence="1">Multi-pass membrane protein</topology>
    </subcellularLocation>
</comment>
<evidence type="ECO:0000256" key="6">
    <source>
        <dbReference type="ARBA" id="ARBA00023027"/>
    </source>
</evidence>
<feature type="transmembrane region" description="Helical" evidence="8">
    <location>
        <begin position="421"/>
        <end position="442"/>
    </location>
</feature>
<evidence type="ECO:0000259" key="9">
    <source>
        <dbReference type="Pfam" id="PF00361"/>
    </source>
</evidence>
<feature type="transmembrane region" description="Helical" evidence="8">
    <location>
        <begin position="6"/>
        <end position="25"/>
    </location>
</feature>
<feature type="transmembrane region" description="Helical" evidence="8">
    <location>
        <begin position="171"/>
        <end position="193"/>
    </location>
</feature>
<reference evidence="10" key="1">
    <citation type="submission" date="2018-07" db="EMBL/GenBank/DDBJ databases">
        <authorList>
            <person name="Zhang H."/>
            <person name="Zhang X."/>
        </authorList>
    </citation>
    <scope>NUCLEOTIDE SEQUENCE</scope>
</reference>
<dbReference type="RefSeq" id="YP_009589720.1">
    <property type="nucleotide sequence ID" value="NC_041644.1"/>
</dbReference>
<gene>
    <name evidence="10" type="primary">ndhD</name>
</gene>
<feature type="domain" description="NADH:quinone oxidoreductase/Mrp antiporter transmembrane" evidence="9">
    <location>
        <begin position="135"/>
        <end position="414"/>
    </location>
</feature>
<reference evidence="10" key="2">
    <citation type="journal article" date="2019" name="J. ISSAAS">
        <title>The Unique Evolutionary Trajectory 1 and Dynamic Conformations of DR and IR/DR-coexisting Plastomes of the Early Vascular Plant Selaginellaceae (Lycophyte).</title>
        <authorList>
            <person name="Zhang H.-R."/>
            <person name="Xiang Q.-P."/>
            <person name="Zhang X.-C."/>
        </authorList>
    </citation>
    <scope>NUCLEOTIDE SEQUENCE</scope>
</reference>
<keyword evidence="6" id="KW-0520">NAD</keyword>
<dbReference type="GO" id="GO:0048039">
    <property type="term" value="F:ubiquinone binding"/>
    <property type="evidence" value="ECO:0007669"/>
    <property type="project" value="TreeGrafter"/>
</dbReference>
<feature type="transmembrane region" description="Helical" evidence="8">
    <location>
        <begin position="281"/>
        <end position="301"/>
    </location>
</feature>
<dbReference type="PANTHER" id="PTHR43507">
    <property type="entry name" value="NADH-UBIQUINONE OXIDOREDUCTASE CHAIN 4"/>
    <property type="match status" value="1"/>
</dbReference>
<evidence type="ECO:0000256" key="7">
    <source>
        <dbReference type="ARBA" id="ARBA00023136"/>
    </source>
</evidence>
<evidence type="ECO:0000256" key="8">
    <source>
        <dbReference type="SAM" id="Phobius"/>
    </source>
</evidence>
<sequence>MTSNFPWPTIIVLLPILAGLPIPLCPPHGGNNTVRWYTPGVCPLEFLPIICASRYCFDFDNPFVQWREDYDRINVPPGFHWRLGVDGLSMGLILPTGLVTTLATPAAWPVTRGPRLFYPSTLAMYSGQVGLFASQDISLSFPAWEPEPIPVYLPLAPWGGKRRLYAATKSIPYTAGGSIFLSAGAITLGGLYAPPGPAPDFRVPAGSRSHPVAPEMASYPSFPIAYAVKLPIIPSHTWLPDTHGEAHYSTCTLLAGVLPKMGGHGPIRINMELLPRAHSIFAPRLTLVGAIQIVYAALVSINQRGLKGRIAYPPVPHTGFVLIGIGSTTEVGLRGAVLQMISHGLIGAAPSSLAGTGCDRTRTPFIGRMGGMAVPMPGMFTMFSSFSFASIAPPGMVGFVAELMVHPGVVSSRNYSSGSKMIVIAVGSIGMILTPIHLPPMLRRMFYGYKVRTTPAPRASVDSGPREIFIPLCLPLPMIGMGLYPDSVLSLRQSGIELILVPARGS</sequence>
<dbReference type="GeneID" id="39721578"/>
<evidence type="ECO:0000256" key="4">
    <source>
        <dbReference type="ARBA" id="ARBA00022967"/>
    </source>
</evidence>
<protein>
    <submittedName>
        <fullName evidence="10">NADH-plastoquinone oxidoreductase subunit 4</fullName>
    </submittedName>
</protein>
<feature type="transmembrane region" description="Helical" evidence="8">
    <location>
        <begin position="378"/>
        <end position="401"/>
    </location>
</feature>
<evidence type="ECO:0000256" key="5">
    <source>
        <dbReference type="ARBA" id="ARBA00022989"/>
    </source>
</evidence>
<dbReference type="GO" id="GO:0008137">
    <property type="term" value="F:NADH dehydrogenase (ubiquinone) activity"/>
    <property type="evidence" value="ECO:0007669"/>
    <property type="project" value="InterPro"/>
</dbReference>
<dbReference type="PANTHER" id="PTHR43507:SF21">
    <property type="entry name" value="NAD(P)H-QUINONE OXIDOREDUCTASE CHAIN 4, CHLOROPLASTIC"/>
    <property type="match status" value="1"/>
</dbReference>
<dbReference type="InterPro" id="IPR001750">
    <property type="entry name" value="ND/Mrp_TM"/>
</dbReference>
<evidence type="ECO:0000256" key="1">
    <source>
        <dbReference type="ARBA" id="ARBA00004141"/>
    </source>
</evidence>
<keyword evidence="10" id="KW-0934">Plastid</keyword>
<evidence type="ECO:0000256" key="2">
    <source>
        <dbReference type="ARBA" id="ARBA00009025"/>
    </source>
</evidence>
<dbReference type="InterPro" id="IPR003918">
    <property type="entry name" value="NADH_UbQ_OxRdtase"/>
</dbReference>
<keyword evidence="10" id="KW-0150">Chloroplast</keyword>